<reference evidence="1" key="1">
    <citation type="submission" date="2021-06" db="EMBL/GenBank/DDBJ databases">
        <authorList>
            <person name="Kallberg Y."/>
            <person name="Tangrot J."/>
            <person name="Rosling A."/>
        </authorList>
    </citation>
    <scope>NUCLEOTIDE SEQUENCE</scope>
    <source>
        <strain evidence="1">87-6 pot B 2015</strain>
    </source>
</reference>
<proteinExistence type="predicted"/>
<comment type="caution">
    <text evidence="1">The sequence shown here is derived from an EMBL/GenBank/DDBJ whole genome shotgun (WGS) entry which is preliminary data.</text>
</comment>
<dbReference type="AlphaFoldDB" id="A0A9N9B680"/>
<name>A0A9N9B680_FUNMO</name>
<organism evidence="1 2">
    <name type="scientific">Funneliformis mosseae</name>
    <name type="common">Endomycorrhizal fungus</name>
    <name type="synonym">Glomus mosseae</name>
    <dbReference type="NCBI Taxonomy" id="27381"/>
    <lineage>
        <taxon>Eukaryota</taxon>
        <taxon>Fungi</taxon>
        <taxon>Fungi incertae sedis</taxon>
        <taxon>Mucoromycota</taxon>
        <taxon>Glomeromycotina</taxon>
        <taxon>Glomeromycetes</taxon>
        <taxon>Glomerales</taxon>
        <taxon>Glomeraceae</taxon>
        <taxon>Funneliformis</taxon>
    </lineage>
</organism>
<accession>A0A9N9B680</accession>
<sequence length="297" mass="34940">SPMEVSMNERQILLFFIRFGNNQLGNYPLSITSSDKLFQINDVIKLCGSIRFPGHIIMTIEKTVVLIQESRSTNNLTKNLFKVDRPLKSHNEIREKERKQKPLVKPTTSIKDIPIHILKQIISHTCVITNKRRISSLRQVCRDWNITINRMIYDKITQLFTNHSPKLTLLMRCQNHLGTVINLDIPLRQGGLNNKYSVEFFTRSNHEKPIFVERYRIIDFYYVFTYYDEGKKIFRKEIEISRLSMISGKIINPYVSSDVAMIDLDFAFQYVPYEPMTFIVKAISFSPIYVLDWFNVE</sequence>
<dbReference type="Proteomes" id="UP000789375">
    <property type="component" value="Unassembled WGS sequence"/>
</dbReference>
<evidence type="ECO:0000313" key="2">
    <source>
        <dbReference type="Proteomes" id="UP000789375"/>
    </source>
</evidence>
<dbReference type="EMBL" id="CAJVPP010001455">
    <property type="protein sequence ID" value="CAG8556719.1"/>
    <property type="molecule type" value="Genomic_DNA"/>
</dbReference>
<keyword evidence="2" id="KW-1185">Reference proteome</keyword>
<evidence type="ECO:0000313" key="1">
    <source>
        <dbReference type="EMBL" id="CAG8556719.1"/>
    </source>
</evidence>
<protein>
    <submittedName>
        <fullName evidence="1">15345_t:CDS:1</fullName>
    </submittedName>
</protein>
<gene>
    <name evidence="1" type="ORF">FMOSSE_LOCUS6751</name>
</gene>
<feature type="non-terminal residue" evidence="1">
    <location>
        <position position="297"/>
    </location>
</feature>